<name>A0A545URB6_9HYPO</name>
<organism evidence="2 3">
    <name type="scientific">Cordyceps javanica</name>
    <dbReference type="NCBI Taxonomy" id="43265"/>
    <lineage>
        <taxon>Eukaryota</taxon>
        <taxon>Fungi</taxon>
        <taxon>Dikarya</taxon>
        <taxon>Ascomycota</taxon>
        <taxon>Pezizomycotina</taxon>
        <taxon>Sordariomycetes</taxon>
        <taxon>Hypocreomycetidae</taxon>
        <taxon>Hypocreales</taxon>
        <taxon>Cordycipitaceae</taxon>
        <taxon>Cordyceps</taxon>
    </lineage>
</organism>
<reference evidence="2 3" key="1">
    <citation type="journal article" date="2019" name="Appl. Microbiol. Biotechnol.">
        <title>Genome sequence of Isaria javanica and comparative genome analysis insights into family S53 peptidase evolution in fungal entomopathogens.</title>
        <authorList>
            <person name="Lin R."/>
            <person name="Zhang X."/>
            <person name="Xin B."/>
            <person name="Zou M."/>
            <person name="Gao Y."/>
            <person name="Qin F."/>
            <person name="Hu Q."/>
            <person name="Xie B."/>
            <person name="Cheng X."/>
        </authorList>
    </citation>
    <scope>NUCLEOTIDE SEQUENCE [LARGE SCALE GENOMIC DNA]</scope>
    <source>
        <strain evidence="2 3">IJ1G</strain>
    </source>
</reference>
<evidence type="ECO:0000313" key="3">
    <source>
        <dbReference type="Proteomes" id="UP000315783"/>
    </source>
</evidence>
<feature type="domain" description="F-box" evidence="1">
    <location>
        <begin position="1"/>
        <end position="43"/>
    </location>
</feature>
<dbReference type="AlphaFoldDB" id="A0A545URB6"/>
<dbReference type="InterPro" id="IPR036047">
    <property type="entry name" value="F-box-like_dom_sf"/>
</dbReference>
<dbReference type="PROSITE" id="PS50181">
    <property type="entry name" value="FBOX"/>
    <property type="match status" value="1"/>
</dbReference>
<dbReference type="SUPFAM" id="SSF81383">
    <property type="entry name" value="F-box domain"/>
    <property type="match status" value="1"/>
</dbReference>
<dbReference type="Pfam" id="PF12937">
    <property type="entry name" value="F-box-like"/>
    <property type="match status" value="1"/>
</dbReference>
<accession>A0A545URB6</accession>
<evidence type="ECO:0000259" key="1">
    <source>
        <dbReference type="PROSITE" id="PS50181"/>
    </source>
</evidence>
<comment type="caution">
    <text evidence="2">The sequence shown here is derived from an EMBL/GenBank/DDBJ whole genome shotgun (WGS) entry which is preliminary data.</text>
</comment>
<proteinExistence type="predicted"/>
<dbReference type="Proteomes" id="UP000315783">
    <property type="component" value="Unassembled WGS sequence"/>
</dbReference>
<dbReference type="EMBL" id="SPUK01000016">
    <property type="protein sequence ID" value="TQV92012.1"/>
    <property type="molecule type" value="Genomic_DNA"/>
</dbReference>
<sequence>MNTLPVEIFAEILGYLPPAACKSARLTSRQFNAVLARTTFGRLRAFLDPEAAQAALRATLRDLGGYRPRALWSPNCSVPDGLPLPPSFLRAVSGGGDSSGEPWLRGPNRRRRPLMLADSSDESSSDDDGSELRLAFGLPEEEEEEEEKGPSMGTAAMLQQLGRPEIDEQMLRQALFRYALYKSYVYDGEGEAPQLWVMNSTTWKYQV</sequence>
<gene>
    <name evidence="2" type="ORF">IF1G_09084</name>
</gene>
<dbReference type="InterPro" id="IPR001810">
    <property type="entry name" value="F-box_dom"/>
</dbReference>
<dbReference type="CDD" id="cd09917">
    <property type="entry name" value="F-box_SF"/>
    <property type="match status" value="1"/>
</dbReference>
<evidence type="ECO:0000313" key="2">
    <source>
        <dbReference type="EMBL" id="TQV92012.1"/>
    </source>
</evidence>
<protein>
    <submittedName>
        <fullName evidence="2">Cyclin-like F-box</fullName>
    </submittedName>
</protein>
<keyword evidence="3" id="KW-1185">Reference proteome</keyword>